<evidence type="ECO:0000259" key="1">
    <source>
        <dbReference type="Pfam" id="PF01883"/>
    </source>
</evidence>
<protein>
    <submittedName>
        <fullName evidence="3">Ring-1,2-phenylacetyl-CoA epoxidase subunit PaaD</fullName>
    </submittedName>
</protein>
<dbReference type="Proteomes" id="UP000247792">
    <property type="component" value="Unassembled WGS sequence"/>
</dbReference>
<dbReference type="AlphaFoldDB" id="A0A318JD91"/>
<keyword evidence="4" id="KW-1185">Reference proteome</keyword>
<dbReference type="PANTHER" id="PTHR42831:SF3">
    <property type="entry name" value="1,2-PHENYLACETYL-COA EPOXIDASE, SUBUNIT D-RELATED"/>
    <property type="match status" value="1"/>
</dbReference>
<dbReference type="InterPro" id="IPR052339">
    <property type="entry name" value="Fe-S_Maturation_MIP18"/>
</dbReference>
<sequence>MVASAMGYMQNPPVSAGQIWQWLGEVSDPEIPVISVTDLGIIRAVEWQGGECVITITPTYSGCPAMDVIAEEISKALQAHGIKPPSIVYQLSPAWSTDWMTEAGKQKLSGYGIAPPQQQVVDISSIQRYREVQPAIACPQCGSVDTQLVSQFGSTACKALYKCKACLEPFDYFKPH</sequence>
<comment type="caution">
    <text evidence="3">The sequence shown here is derived from an EMBL/GenBank/DDBJ whole genome shotgun (WGS) entry which is preliminary data.</text>
</comment>
<dbReference type="InterPro" id="IPR011883">
    <property type="entry name" value="PaaD-like"/>
</dbReference>
<dbReference type="Gene3D" id="3.30.300.130">
    <property type="entry name" value="Fe-S cluster assembly (FSCA)"/>
    <property type="match status" value="1"/>
</dbReference>
<dbReference type="NCBIfam" id="TIGR02159">
    <property type="entry name" value="PA_CoA_Oxy4"/>
    <property type="match status" value="1"/>
</dbReference>
<dbReference type="Pfam" id="PF23451">
    <property type="entry name" value="Zn_ribbon_PaaD"/>
    <property type="match status" value="1"/>
</dbReference>
<feature type="domain" description="PaaD zinc beta ribbon" evidence="2">
    <location>
        <begin position="130"/>
        <end position="174"/>
    </location>
</feature>
<evidence type="ECO:0000313" key="4">
    <source>
        <dbReference type="Proteomes" id="UP000247792"/>
    </source>
</evidence>
<accession>A0A318JD91</accession>
<feature type="domain" description="MIP18 family-like" evidence="1">
    <location>
        <begin position="18"/>
        <end position="79"/>
    </location>
</feature>
<reference evidence="3 4" key="1">
    <citation type="submission" date="2018-05" db="EMBL/GenBank/DDBJ databases">
        <title>Genomic Encyclopedia of Type Strains, Phase IV (KMG-IV): sequencing the most valuable type-strain genomes for metagenomic binning, comparative biology and taxonomic classification.</title>
        <authorList>
            <person name="Goeker M."/>
        </authorList>
    </citation>
    <scope>NUCLEOTIDE SEQUENCE [LARGE SCALE GENOMIC DNA]</scope>
    <source>
        <strain evidence="3 4">DSM 19792</strain>
    </source>
</reference>
<evidence type="ECO:0000259" key="2">
    <source>
        <dbReference type="Pfam" id="PF23451"/>
    </source>
</evidence>
<evidence type="ECO:0000313" key="3">
    <source>
        <dbReference type="EMBL" id="PXX46446.1"/>
    </source>
</evidence>
<dbReference type="Pfam" id="PF01883">
    <property type="entry name" value="FeS_assembly_P"/>
    <property type="match status" value="1"/>
</dbReference>
<dbReference type="EMBL" id="QJKB01000001">
    <property type="protein sequence ID" value="PXX46446.1"/>
    <property type="molecule type" value="Genomic_DNA"/>
</dbReference>
<dbReference type="InterPro" id="IPR002744">
    <property type="entry name" value="MIP18-like"/>
</dbReference>
<gene>
    <name evidence="3" type="ORF">DFR42_1017</name>
</gene>
<dbReference type="RefSeq" id="WP_245936770.1">
    <property type="nucleotide sequence ID" value="NZ_QJKB01000001.1"/>
</dbReference>
<dbReference type="SUPFAM" id="SSF117916">
    <property type="entry name" value="Fe-S cluster assembly (FSCA) domain-like"/>
    <property type="match status" value="1"/>
</dbReference>
<dbReference type="InterPro" id="IPR034904">
    <property type="entry name" value="FSCA_dom_sf"/>
</dbReference>
<name>A0A318JD91_9BURK</name>
<organism evidence="3 4">
    <name type="scientific">Undibacterium pigrum</name>
    <dbReference type="NCBI Taxonomy" id="401470"/>
    <lineage>
        <taxon>Bacteria</taxon>
        <taxon>Pseudomonadati</taxon>
        <taxon>Pseudomonadota</taxon>
        <taxon>Betaproteobacteria</taxon>
        <taxon>Burkholderiales</taxon>
        <taxon>Oxalobacteraceae</taxon>
        <taxon>Undibacterium</taxon>
    </lineage>
</organism>
<dbReference type="PANTHER" id="PTHR42831">
    <property type="entry name" value="FE-S PROTEIN MATURATION AUXILIARY FACTOR YITW"/>
    <property type="match status" value="1"/>
</dbReference>
<dbReference type="InterPro" id="IPR056572">
    <property type="entry name" value="Zn_ribbon_PaaD"/>
</dbReference>
<proteinExistence type="predicted"/>